<dbReference type="InterPro" id="IPR001967">
    <property type="entry name" value="Peptidase_S11_N"/>
</dbReference>
<gene>
    <name evidence="3" type="ORF">FHX68_2197</name>
</gene>
<keyword evidence="1" id="KW-0472">Membrane</keyword>
<comment type="caution">
    <text evidence="3">The sequence shown here is derived from an EMBL/GenBank/DDBJ whole genome shotgun (WGS) entry which is preliminary data.</text>
</comment>
<feature type="domain" description="Peptidase S11 D-alanyl-D-alanine carboxypeptidase A N-terminal" evidence="2">
    <location>
        <begin position="131"/>
        <end position="317"/>
    </location>
</feature>
<dbReference type="InterPro" id="IPR012338">
    <property type="entry name" value="Beta-lactam/transpept-like"/>
</dbReference>
<feature type="transmembrane region" description="Helical" evidence="1">
    <location>
        <begin position="61"/>
        <end position="86"/>
    </location>
</feature>
<evidence type="ECO:0000313" key="4">
    <source>
        <dbReference type="Proteomes" id="UP000319804"/>
    </source>
</evidence>
<accession>A0A4Y3UMV1</accession>
<protein>
    <submittedName>
        <fullName evidence="3">D-alanyl-D-alanine carboxypeptidase (Penicillin-binding protein 5/6)</fullName>
    </submittedName>
</protein>
<proteinExistence type="predicted"/>
<name>A0A4Y3UMV1_9MICO</name>
<keyword evidence="1" id="KW-1133">Transmembrane helix</keyword>
<dbReference type="GO" id="GO:0006508">
    <property type="term" value="P:proteolysis"/>
    <property type="evidence" value="ECO:0007669"/>
    <property type="project" value="InterPro"/>
</dbReference>
<dbReference type="GO" id="GO:0009002">
    <property type="term" value="F:serine-type D-Ala-D-Ala carboxypeptidase activity"/>
    <property type="evidence" value="ECO:0007669"/>
    <property type="project" value="InterPro"/>
</dbReference>
<evidence type="ECO:0000313" key="3">
    <source>
        <dbReference type="EMBL" id="TQM98162.1"/>
    </source>
</evidence>
<organism evidence="3 4">
    <name type="scientific">Microbacterium lacticum</name>
    <dbReference type="NCBI Taxonomy" id="33885"/>
    <lineage>
        <taxon>Bacteria</taxon>
        <taxon>Bacillati</taxon>
        <taxon>Actinomycetota</taxon>
        <taxon>Actinomycetes</taxon>
        <taxon>Micrococcales</taxon>
        <taxon>Microbacteriaceae</taxon>
        <taxon>Microbacterium</taxon>
    </lineage>
</organism>
<dbReference type="Proteomes" id="UP000319804">
    <property type="component" value="Unassembled WGS sequence"/>
</dbReference>
<dbReference type="Gene3D" id="3.40.710.10">
    <property type="entry name" value="DD-peptidase/beta-lactamase superfamily"/>
    <property type="match status" value="1"/>
</dbReference>
<reference evidence="3 4" key="1">
    <citation type="submission" date="2019-06" db="EMBL/GenBank/DDBJ databases">
        <title>Sequencing the genomes of 1000 actinobacteria strains.</title>
        <authorList>
            <person name="Klenk H.-P."/>
        </authorList>
    </citation>
    <scope>NUCLEOTIDE SEQUENCE [LARGE SCALE GENOMIC DNA]</scope>
    <source>
        <strain evidence="3 4">DSM 20427</strain>
    </source>
</reference>
<dbReference type="SUPFAM" id="SSF56601">
    <property type="entry name" value="beta-lactamase/transpeptidase-like"/>
    <property type="match status" value="1"/>
</dbReference>
<keyword evidence="3" id="KW-0645">Protease</keyword>
<keyword evidence="3" id="KW-0378">Hydrolase</keyword>
<evidence type="ECO:0000259" key="2">
    <source>
        <dbReference type="Pfam" id="PF00768"/>
    </source>
</evidence>
<dbReference type="AlphaFoldDB" id="A0A4Y3UMV1"/>
<evidence type="ECO:0000256" key="1">
    <source>
        <dbReference type="SAM" id="Phobius"/>
    </source>
</evidence>
<dbReference type="Pfam" id="PF00768">
    <property type="entry name" value="Peptidase_S11"/>
    <property type="match status" value="1"/>
</dbReference>
<dbReference type="EMBL" id="VFPS01000003">
    <property type="protein sequence ID" value="TQM98162.1"/>
    <property type="molecule type" value="Genomic_DNA"/>
</dbReference>
<keyword evidence="4" id="KW-1185">Reference proteome</keyword>
<sequence length="458" mass="47334">MTDASARVAPASGRLALGWLADDDVTARGARRDLAGASNPYTVASVDLLARRPRRSPLRPGVVLPFLGALALVGAYAAATLLWPLYAVAPVVDKVAVADLTSPATAVTWPAEGSAAVGVAGFDGAAASTGDRAPMASITKLVTSLMILEELPLAPGESGPEYAFTESDHDEYYDYLYADESALDVPVDGTLTEYQMLQGILIGSAGNYTDRLASTIWPSDSVFARAAAEWLERHGLSGITVVEPTGIDPENAADPASLITLARYALADPVVAEIVRTPVVTLPGAGEVVNTNDLLSDPAVVGIKTGSLDIGYNLLAAREQIVGDATVRAYAVTLTQPTDEARDAETARLLTEVGAEASQPRVLPAGTLAATVSTAWGATASILTDADASLLLWNGASAPVASDIDLGDARTAGASVGTISMKGPLGSASAGLRLTDDIPEPDAWWRLTHPLQLWGLAD</sequence>
<keyword evidence="1" id="KW-0812">Transmembrane</keyword>
<keyword evidence="3" id="KW-0121">Carboxypeptidase</keyword>